<feature type="DNA-binding region" description="H-T-H motif" evidence="4">
    <location>
        <begin position="29"/>
        <end position="48"/>
    </location>
</feature>
<sequence>MANKSKFNREQVVQSACQLFWLKGFSGTSTRDLQETINMRPGSVYAAFGSKEGLYAEALKCYSNEMKAKLDECLQASESKLTGLQLFVEKILVLEAESTPTDVCMLVKASSEFCDDNVNLKKLSLRLLEEFELYLTQIFQAAQDKGELKPSIKACEYARLFQIQFIGIRNYLVRVEDKKIRQNLIEQMFNLLKTF</sequence>
<keyword evidence="1" id="KW-0805">Transcription regulation</keyword>
<dbReference type="PANTHER" id="PTHR47506">
    <property type="entry name" value="TRANSCRIPTIONAL REGULATORY PROTEIN"/>
    <property type="match status" value="1"/>
</dbReference>
<feature type="domain" description="HTH tetR-type" evidence="5">
    <location>
        <begin position="6"/>
        <end position="66"/>
    </location>
</feature>
<evidence type="ECO:0000256" key="1">
    <source>
        <dbReference type="ARBA" id="ARBA00023015"/>
    </source>
</evidence>
<dbReference type="SUPFAM" id="SSF48498">
    <property type="entry name" value="Tetracyclin repressor-like, C-terminal domain"/>
    <property type="match status" value="1"/>
</dbReference>
<gene>
    <name evidence="6" type="ORF">OLW01_11570</name>
</gene>
<organism evidence="6 7">
    <name type="scientific">Catenovulum adriaticum</name>
    <dbReference type="NCBI Taxonomy" id="2984846"/>
    <lineage>
        <taxon>Bacteria</taxon>
        <taxon>Pseudomonadati</taxon>
        <taxon>Pseudomonadota</taxon>
        <taxon>Gammaproteobacteria</taxon>
        <taxon>Alteromonadales</taxon>
        <taxon>Alteromonadaceae</taxon>
        <taxon>Catenovulum</taxon>
    </lineage>
</organism>
<evidence type="ECO:0000256" key="4">
    <source>
        <dbReference type="PROSITE-ProRule" id="PRU00335"/>
    </source>
</evidence>
<evidence type="ECO:0000256" key="2">
    <source>
        <dbReference type="ARBA" id="ARBA00023125"/>
    </source>
</evidence>
<dbReference type="EMBL" id="CP109965">
    <property type="protein sequence ID" value="WAJ69785.1"/>
    <property type="molecule type" value="Genomic_DNA"/>
</dbReference>
<evidence type="ECO:0000256" key="3">
    <source>
        <dbReference type="ARBA" id="ARBA00023163"/>
    </source>
</evidence>
<dbReference type="InterPro" id="IPR036271">
    <property type="entry name" value="Tet_transcr_reg_TetR-rel_C_sf"/>
</dbReference>
<keyword evidence="7" id="KW-1185">Reference proteome</keyword>
<dbReference type="SUPFAM" id="SSF46689">
    <property type="entry name" value="Homeodomain-like"/>
    <property type="match status" value="1"/>
</dbReference>
<keyword evidence="2 4" id="KW-0238">DNA-binding</keyword>
<reference evidence="6" key="1">
    <citation type="submission" date="2022-10" db="EMBL/GenBank/DDBJ databases">
        <title>Catenovulum adriacola sp. nov. isolated in the Harbour of Susak.</title>
        <authorList>
            <person name="Schoch T."/>
            <person name="Reich S.J."/>
            <person name="Stoeferle S."/>
            <person name="Flaiz M."/>
            <person name="Kazda M."/>
            <person name="Riedel C.U."/>
            <person name="Duerre P."/>
        </authorList>
    </citation>
    <scope>NUCLEOTIDE SEQUENCE</scope>
    <source>
        <strain evidence="6">TS8</strain>
    </source>
</reference>
<dbReference type="RefSeq" id="WP_268074069.1">
    <property type="nucleotide sequence ID" value="NZ_CP109965.1"/>
</dbReference>
<dbReference type="Gene3D" id="1.10.357.10">
    <property type="entry name" value="Tetracycline Repressor, domain 2"/>
    <property type="match status" value="1"/>
</dbReference>
<accession>A0ABY7AJN4</accession>
<dbReference type="PANTHER" id="PTHR47506:SF10">
    <property type="entry name" value="TRANSCRIPTIONAL REGULATORY PROTEIN"/>
    <property type="match status" value="1"/>
</dbReference>
<evidence type="ECO:0000313" key="6">
    <source>
        <dbReference type="EMBL" id="WAJ69785.1"/>
    </source>
</evidence>
<evidence type="ECO:0000259" key="5">
    <source>
        <dbReference type="PROSITE" id="PS50977"/>
    </source>
</evidence>
<name>A0ABY7AJN4_9ALTE</name>
<keyword evidence="3" id="KW-0804">Transcription</keyword>
<dbReference type="InterPro" id="IPR001647">
    <property type="entry name" value="HTH_TetR"/>
</dbReference>
<protein>
    <submittedName>
        <fullName evidence="6">TetR/AcrR family transcriptional regulator</fullName>
    </submittedName>
</protein>
<dbReference type="Proteomes" id="UP001163726">
    <property type="component" value="Chromosome"/>
</dbReference>
<dbReference type="PROSITE" id="PS50977">
    <property type="entry name" value="HTH_TETR_2"/>
    <property type="match status" value="1"/>
</dbReference>
<dbReference type="InterPro" id="IPR009057">
    <property type="entry name" value="Homeodomain-like_sf"/>
</dbReference>
<proteinExistence type="predicted"/>
<evidence type="ECO:0000313" key="7">
    <source>
        <dbReference type="Proteomes" id="UP001163726"/>
    </source>
</evidence>
<dbReference type="Pfam" id="PF00440">
    <property type="entry name" value="TetR_N"/>
    <property type="match status" value="1"/>
</dbReference>